<evidence type="ECO:0000256" key="3">
    <source>
        <dbReference type="ARBA" id="ARBA00022536"/>
    </source>
</evidence>
<proteinExistence type="predicted"/>
<dbReference type="Ensembl" id="ENSHHUT00000018105.1">
    <property type="protein sequence ID" value="ENSHHUP00000017467.1"/>
    <property type="gene ID" value="ENSHHUG00000010888.1"/>
</dbReference>
<dbReference type="Pfam" id="PF07645">
    <property type="entry name" value="EGF_CA"/>
    <property type="match status" value="3"/>
</dbReference>
<dbReference type="FunFam" id="2.10.25.10:FF:000244">
    <property type="entry name" value="Fibrillin-1"/>
    <property type="match status" value="1"/>
</dbReference>
<sequence length="159" mass="18003">MHSVVLTWSYSPYSLFFFFSSCRWEDRNECLEIPNVCSHGECVDIQGGYECRCHQGFKAAPNRKMCMDVDECERLPCRNGTCKNTVGSFNCLCHTGFEFSHHNDCMDIDECQTSFGTLCRKGQCINSVGSFQCLCEEGYELTPDAKNCMGKNCPTILYG</sequence>
<dbReference type="InterPro" id="IPR000152">
    <property type="entry name" value="EGF-type_Asp/Asn_hydroxyl_site"/>
</dbReference>
<dbReference type="PROSITE" id="PS01187">
    <property type="entry name" value="EGF_CA"/>
    <property type="match status" value="1"/>
</dbReference>
<evidence type="ECO:0000313" key="9">
    <source>
        <dbReference type="Ensembl" id="ENSHHUP00000017467.1"/>
    </source>
</evidence>
<keyword evidence="3 7" id="KW-0245">EGF-like domain</keyword>
<dbReference type="InterPro" id="IPR000742">
    <property type="entry name" value="EGF"/>
</dbReference>
<dbReference type="PANTHER" id="PTHR24040:SF13">
    <property type="entry name" value="FIBROPELLIN-1"/>
    <property type="match status" value="1"/>
</dbReference>
<evidence type="ECO:0000259" key="8">
    <source>
        <dbReference type="PROSITE" id="PS50026"/>
    </source>
</evidence>
<keyword evidence="4" id="KW-0677">Repeat</keyword>
<dbReference type="Gene3D" id="2.10.25.10">
    <property type="entry name" value="Laminin"/>
    <property type="match status" value="3"/>
</dbReference>
<keyword evidence="10" id="KW-1185">Reference proteome</keyword>
<feature type="domain" description="EGF-like" evidence="8">
    <location>
        <begin position="26"/>
        <end position="67"/>
    </location>
</feature>
<dbReference type="PROSITE" id="PS00010">
    <property type="entry name" value="ASX_HYDROXYL"/>
    <property type="match status" value="3"/>
</dbReference>
<dbReference type="InterPro" id="IPR009030">
    <property type="entry name" value="Growth_fac_rcpt_cys_sf"/>
</dbReference>
<feature type="domain" description="EGF-like" evidence="8">
    <location>
        <begin position="107"/>
        <end position="149"/>
    </location>
</feature>
<keyword evidence="2" id="KW-0964">Secreted</keyword>
<dbReference type="InterPro" id="IPR018097">
    <property type="entry name" value="EGF_Ca-bd_CS"/>
</dbReference>
<accession>A0A4W5KLV8</accession>
<feature type="domain" description="EGF-like" evidence="8">
    <location>
        <begin position="68"/>
        <end position="103"/>
    </location>
</feature>
<dbReference type="CDD" id="cd00054">
    <property type="entry name" value="EGF_CA"/>
    <property type="match status" value="2"/>
</dbReference>
<keyword evidence="5 7" id="KW-1015">Disulfide bond</keyword>
<dbReference type="InterPro" id="IPR001881">
    <property type="entry name" value="EGF-like_Ca-bd_dom"/>
</dbReference>
<dbReference type="PROSITE" id="PS50026">
    <property type="entry name" value="EGF_3"/>
    <property type="match status" value="3"/>
</dbReference>
<dbReference type="SMART" id="SM00179">
    <property type="entry name" value="EGF_CA"/>
    <property type="match status" value="3"/>
</dbReference>
<dbReference type="Proteomes" id="UP000314982">
    <property type="component" value="Unassembled WGS sequence"/>
</dbReference>
<dbReference type="GO" id="GO:0005509">
    <property type="term" value="F:calcium ion binding"/>
    <property type="evidence" value="ECO:0007669"/>
    <property type="project" value="InterPro"/>
</dbReference>
<dbReference type="InterPro" id="IPR051145">
    <property type="entry name" value="GAS-SHBG-PROS"/>
</dbReference>
<evidence type="ECO:0000256" key="1">
    <source>
        <dbReference type="ARBA" id="ARBA00004613"/>
    </source>
</evidence>
<comment type="caution">
    <text evidence="7">Lacks conserved residue(s) required for the propagation of feature annotation.</text>
</comment>
<reference evidence="9" key="3">
    <citation type="submission" date="2025-09" db="UniProtKB">
        <authorList>
            <consortium name="Ensembl"/>
        </authorList>
    </citation>
    <scope>IDENTIFICATION</scope>
</reference>
<reference evidence="10" key="1">
    <citation type="submission" date="2018-06" db="EMBL/GenBank/DDBJ databases">
        <title>Genome assembly of Danube salmon.</title>
        <authorList>
            <person name="Macqueen D.J."/>
            <person name="Gundappa M.K."/>
        </authorList>
    </citation>
    <scope>NUCLEOTIDE SEQUENCE [LARGE SCALE GENOMIC DNA]</scope>
</reference>
<evidence type="ECO:0000256" key="5">
    <source>
        <dbReference type="ARBA" id="ARBA00023157"/>
    </source>
</evidence>
<dbReference type="PANTHER" id="PTHR24040">
    <property type="entry name" value="LAMININ G-LIKE DOMAIN-CONTAINING PROTEIN"/>
    <property type="match status" value="1"/>
</dbReference>
<feature type="disulfide bond" evidence="7">
    <location>
        <begin position="72"/>
        <end position="82"/>
    </location>
</feature>
<evidence type="ECO:0000313" key="10">
    <source>
        <dbReference type="Proteomes" id="UP000314982"/>
    </source>
</evidence>
<organism evidence="9 10">
    <name type="scientific">Hucho hucho</name>
    <name type="common">huchen</name>
    <dbReference type="NCBI Taxonomy" id="62062"/>
    <lineage>
        <taxon>Eukaryota</taxon>
        <taxon>Metazoa</taxon>
        <taxon>Chordata</taxon>
        <taxon>Craniata</taxon>
        <taxon>Vertebrata</taxon>
        <taxon>Euteleostomi</taxon>
        <taxon>Actinopterygii</taxon>
        <taxon>Neopterygii</taxon>
        <taxon>Teleostei</taxon>
        <taxon>Protacanthopterygii</taxon>
        <taxon>Salmoniformes</taxon>
        <taxon>Salmonidae</taxon>
        <taxon>Salmoninae</taxon>
        <taxon>Hucho</taxon>
    </lineage>
</organism>
<dbReference type="SMART" id="SM00181">
    <property type="entry name" value="EGF"/>
    <property type="match status" value="3"/>
</dbReference>
<dbReference type="GO" id="GO:0005576">
    <property type="term" value="C:extracellular region"/>
    <property type="evidence" value="ECO:0007669"/>
    <property type="project" value="UniProtKB-SubCell"/>
</dbReference>
<dbReference type="STRING" id="62062.ENSHHUP00000017467"/>
<dbReference type="InterPro" id="IPR049883">
    <property type="entry name" value="NOTCH1_EGF-like"/>
</dbReference>
<evidence type="ECO:0000256" key="4">
    <source>
        <dbReference type="ARBA" id="ARBA00022737"/>
    </source>
</evidence>
<dbReference type="SUPFAM" id="SSF57184">
    <property type="entry name" value="Growth factor receptor domain"/>
    <property type="match status" value="1"/>
</dbReference>
<dbReference type="PROSITE" id="PS01186">
    <property type="entry name" value="EGF_2"/>
    <property type="match status" value="2"/>
</dbReference>
<evidence type="ECO:0000256" key="7">
    <source>
        <dbReference type="PROSITE-ProRule" id="PRU00076"/>
    </source>
</evidence>
<keyword evidence="6" id="KW-0325">Glycoprotein</keyword>
<evidence type="ECO:0000256" key="2">
    <source>
        <dbReference type="ARBA" id="ARBA00022525"/>
    </source>
</evidence>
<dbReference type="FunFam" id="2.10.25.10:FF:000003">
    <property type="entry name" value="fibrillin-1 isoform X1"/>
    <property type="match status" value="2"/>
</dbReference>
<reference evidence="9" key="2">
    <citation type="submission" date="2025-08" db="UniProtKB">
        <authorList>
            <consortium name="Ensembl"/>
        </authorList>
    </citation>
    <scope>IDENTIFICATION</scope>
</reference>
<comment type="subcellular location">
    <subcellularLocation>
        <location evidence="1">Secreted</location>
    </subcellularLocation>
</comment>
<evidence type="ECO:0000256" key="6">
    <source>
        <dbReference type="ARBA" id="ARBA00023180"/>
    </source>
</evidence>
<dbReference type="AlphaFoldDB" id="A0A4W5KLV8"/>
<protein>
    <recommendedName>
        <fullName evidence="8">EGF-like domain-containing protein</fullName>
    </recommendedName>
</protein>
<name>A0A4W5KLV8_9TELE</name>
<dbReference type="GeneTree" id="ENSGT00950000183158"/>